<dbReference type="CDD" id="cd00056">
    <property type="entry name" value="ENDO3c"/>
    <property type="match status" value="1"/>
</dbReference>
<dbReference type="FunFam" id="1.10.340.30:FF:000001">
    <property type="entry name" value="Endonuclease III"/>
    <property type="match status" value="1"/>
</dbReference>
<feature type="binding site" evidence="12">
    <location>
        <position position="200"/>
    </location>
    <ligand>
        <name>[4Fe-4S] cluster</name>
        <dbReference type="ChEBI" id="CHEBI:49883"/>
    </ligand>
</feature>
<dbReference type="InterPro" id="IPR023170">
    <property type="entry name" value="HhH_base_excis_C"/>
</dbReference>
<dbReference type="Pfam" id="PF00633">
    <property type="entry name" value="HHH"/>
    <property type="match status" value="1"/>
</dbReference>
<sequence>MTDKPADIHETIKRLKSAYPASRIALNFKSPLELLAAVILSAQTTDVAINSLTPALFDRYKSAQDYAAADAQELEGLIKRSGFYHAKAKSLMGMGKILVERFNGQVPSTMADLTEIPGVGRKTANIVLWNAFGKIEGIAVDTHVARLSKRLGFTQEDDPVKIEKDLMKLVPHGDWGRFSHWLQDHGRAVCTARKPNCAGCLLNDICPSAFKV</sequence>
<dbReference type="HAMAP" id="MF_00942">
    <property type="entry name" value="Nth"/>
    <property type="match status" value="1"/>
</dbReference>
<dbReference type="GO" id="GO:0006285">
    <property type="term" value="P:base-excision repair, AP site formation"/>
    <property type="evidence" value="ECO:0007669"/>
    <property type="project" value="TreeGrafter"/>
</dbReference>
<dbReference type="Pfam" id="PF00730">
    <property type="entry name" value="HhH-GPD"/>
    <property type="match status" value="1"/>
</dbReference>
<comment type="similarity">
    <text evidence="1 12">Belongs to the Nth/MutY family.</text>
</comment>
<dbReference type="RefSeq" id="WP_076003828.1">
    <property type="nucleotide sequence ID" value="NZ_CP018258.1"/>
</dbReference>
<reference evidence="15" key="1">
    <citation type="submission" date="2016-11" db="EMBL/GenBank/DDBJ databases">
        <title>Dehalogenimonas formicexedens sp. nov., a chlorinated alkane respiring bacterium isolated from contaminated groundwater.</title>
        <authorList>
            <person name="Key T.A."/>
            <person name="Bowman K.S."/>
            <person name="Lee I."/>
            <person name="Chun J."/>
            <person name="Albuquerque L."/>
            <person name="da Costa M.S."/>
            <person name="Rainey F.A."/>
            <person name="Moe W.M."/>
        </authorList>
    </citation>
    <scope>NUCLEOTIDE SEQUENCE [LARGE SCALE GENOMIC DNA]</scope>
    <source>
        <strain evidence="15">NSZ-14</strain>
    </source>
</reference>
<keyword evidence="2 12" id="KW-0004">4Fe-4S</keyword>
<evidence type="ECO:0000256" key="6">
    <source>
        <dbReference type="ARBA" id="ARBA00023004"/>
    </source>
</evidence>
<evidence type="ECO:0000256" key="9">
    <source>
        <dbReference type="ARBA" id="ARBA00023204"/>
    </source>
</evidence>
<keyword evidence="11 12" id="KW-0326">Glycosidase</keyword>
<dbReference type="PIRSF" id="PIRSF001435">
    <property type="entry name" value="Nth"/>
    <property type="match status" value="1"/>
</dbReference>
<feature type="binding site" evidence="12">
    <location>
        <position position="206"/>
    </location>
    <ligand>
        <name>[4Fe-4S] cluster</name>
        <dbReference type="ChEBI" id="CHEBI:49883"/>
    </ligand>
</feature>
<evidence type="ECO:0000256" key="7">
    <source>
        <dbReference type="ARBA" id="ARBA00023014"/>
    </source>
</evidence>
<dbReference type="EMBL" id="CP018258">
    <property type="protein sequence ID" value="APV44095.1"/>
    <property type="molecule type" value="Genomic_DNA"/>
</dbReference>
<keyword evidence="5 12" id="KW-0378">Hydrolase</keyword>
<dbReference type="FunFam" id="1.10.1670.10:FF:000001">
    <property type="entry name" value="Endonuclease III"/>
    <property type="match status" value="1"/>
</dbReference>
<dbReference type="PANTHER" id="PTHR10359:SF18">
    <property type="entry name" value="ENDONUCLEASE III"/>
    <property type="match status" value="1"/>
</dbReference>
<dbReference type="SMART" id="SM00525">
    <property type="entry name" value="FES"/>
    <property type="match status" value="1"/>
</dbReference>
<keyword evidence="10 12" id="KW-0456">Lyase</keyword>
<evidence type="ECO:0000256" key="8">
    <source>
        <dbReference type="ARBA" id="ARBA00023125"/>
    </source>
</evidence>
<keyword evidence="3 12" id="KW-0479">Metal-binding</keyword>
<evidence type="ECO:0000313" key="15">
    <source>
        <dbReference type="Proteomes" id="UP000185934"/>
    </source>
</evidence>
<dbReference type="OrthoDB" id="9800977at2"/>
<feature type="binding site" evidence="12">
    <location>
        <position position="190"/>
    </location>
    <ligand>
        <name>[4Fe-4S] cluster</name>
        <dbReference type="ChEBI" id="CHEBI:49883"/>
    </ligand>
</feature>
<feature type="domain" description="HhH-GPD" evidence="13">
    <location>
        <begin position="40"/>
        <end position="188"/>
    </location>
</feature>
<dbReference type="NCBIfam" id="TIGR01083">
    <property type="entry name" value="nth"/>
    <property type="match status" value="1"/>
</dbReference>
<dbReference type="GO" id="GO:0019104">
    <property type="term" value="F:DNA N-glycosylase activity"/>
    <property type="evidence" value="ECO:0007669"/>
    <property type="project" value="UniProtKB-UniRule"/>
</dbReference>
<dbReference type="Gene3D" id="1.10.1670.10">
    <property type="entry name" value="Helix-hairpin-Helix base-excision DNA repair enzymes (C-terminal)"/>
    <property type="match status" value="1"/>
</dbReference>
<dbReference type="GO" id="GO:0046872">
    <property type="term" value="F:metal ion binding"/>
    <property type="evidence" value="ECO:0007669"/>
    <property type="project" value="UniProtKB-KW"/>
</dbReference>
<protein>
    <recommendedName>
        <fullName evidence="12">Endonuclease III</fullName>
        <ecNumber evidence="12">4.2.99.18</ecNumber>
    </recommendedName>
    <alternativeName>
        <fullName evidence="12">DNA-(apurinic or apyrimidinic site) lyase</fullName>
    </alternativeName>
</protein>
<gene>
    <name evidence="12 14" type="primary">nth</name>
    <name evidence="14" type="ORF">Dform_00741</name>
</gene>
<keyword evidence="14" id="KW-0540">Nuclease</keyword>
<organism evidence="14 15">
    <name type="scientific">Dehalogenimonas formicexedens</name>
    <dbReference type="NCBI Taxonomy" id="1839801"/>
    <lineage>
        <taxon>Bacteria</taxon>
        <taxon>Bacillati</taxon>
        <taxon>Chloroflexota</taxon>
        <taxon>Dehalococcoidia</taxon>
        <taxon>Dehalococcoidales</taxon>
        <taxon>Dehalococcoidaceae</taxon>
        <taxon>Dehalogenimonas</taxon>
    </lineage>
</organism>
<comment type="cofactor">
    <cofactor evidence="12">
        <name>[4Fe-4S] cluster</name>
        <dbReference type="ChEBI" id="CHEBI:49883"/>
    </cofactor>
    <text evidence="12">Binds 1 [4Fe-4S] cluster.</text>
</comment>
<evidence type="ECO:0000313" key="14">
    <source>
        <dbReference type="EMBL" id="APV44095.1"/>
    </source>
</evidence>
<dbReference type="Proteomes" id="UP000185934">
    <property type="component" value="Chromosome"/>
</dbReference>
<keyword evidence="15" id="KW-1185">Reference proteome</keyword>
<keyword evidence="9 12" id="KW-0234">DNA repair</keyword>
<keyword evidence="4 12" id="KW-0227">DNA damage</keyword>
<dbReference type="SUPFAM" id="SSF48150">
    <property type="entry name" value="DNA-glycosylase"/>
    <property type="match status" value="1"/>
</dbReference>
<proteinExistence type="inferred from homology"/>
<name>A0A1P8F6N5_9CHLR</name>
<evidence type="ECO:0000256" key="11">
    <source>
        <dbReference type="ARBA" id="ARBA00023295"/>
    </source>
</evidence>
<dbReference type="PANTHER" id="PTHR10359">
    <property type="entry name" value="A/G-SPECIFIC ADENINE GLYCOSYLASE/ENDONUCLEASE III"/>
    <property type="match status" value="1"/>
</dbReference>
<dbReference type="InterPro" id="IPR003265">
    <property type="entry name" value="HhH-GPD_domain"/>
</dbReference>
<dbReference type="InterPro" id="IPR004036">
    <property type="entry name" value="Endonuclease-III-like_CS2"/>
</dbReference>
<dbReference type="EC" id="4.2.99.18" evidence="12"/>
<dbReference type="InterPro" id="IPR011257">
    <property type="entry name" value="DNA_glycosylase"/>
</dbReference>
<feature type="binding site" evidence="12">
    <location>
        <position position="197"/>
    </location>
    <ligand>
        <name>[4Fe-4S] cluster</name>
        <dbReference type="ChEBI" id="CHEBI:49883"/>
    </ligand>
</feature>
<evidence type="ECO:0000256" key="2">
    <source>
        <dbReference type="ARBA" id="ARBA00022485"/>
    </source>
</evidence>
<dbReference type="GO" id="GO:0140078">
    <property type="term" value="F:class I DNA-(apurinic or apyrimidinic site) endonuclease activity"/>
    <property type="evidence" value="ECO:0007669"/>
    <property type="project" value="UniProtKB-EC"/>
</dbReference>
<comment type="catalytic activity">
    <reaction evidence="12">
        <text>2'-deoxyribonucleotide-(2'-deoxyribose 5'-phosphate)-2'-deoxyribonucleotide-DNA = a 3'-end 2'-deoxyribonucleotide-(2,3-dehydro-2,3-deoxyribose 5'-phosphate)-DNA + a 5'-end 5'-phospho-2'-deoxyribonucleoside-DNA + H(+)</text>
        <dbReference type="Rhea" id="RHEA:66592"/>
        <dbReference type="Rhea" id="RHEA-COMP:13180"/>
        <dbReference type="Rhea" id="RHEA-COMP:16897"/>
        <dbReference type="Rhea" id="RHEA-COMP:17067"/>
        <dbReference type="ChEBI" id="CHEBI:15378"/>
        <dbReference type="ChEBI" id="CHEBI:136412"/>
        <dbReference type="ChEBI" id="CHEBI:157695"/>
        <dbReference type="ChEBI" id="CHEBI:167181"/>
        <dbReference type="EC" id="4.2.99.18"/>
    </reaction>
</comment>
<evidence type="ECO:0000256" key="12">
    <source>
        <dbReference type="HAMAP-Rule" id="MF_00942"/>
    </source>
</evidence>
<keyword evidence="7 12" id="KW-0411">Iron-sulfur</keyword>
<accession>A0A1P8F6N5</accession>
<evidence type="ECO:0000256" key="3">
    <source>
        <dbReference type="ARBA" id="ARBA00022723"/>
    </source>
</evidence>
<keyword evidence="6 12" id="KW-0408">Iron</keyword>
<evidence type="ECO:0000256" key="10">
    <source>
        <dbReference type="ARBA" id="ARBA00023239"/>
    </source>
</evidence>
<dbReference type="STRING" id="1839801.Dform_00741"/>
<dbReference type="KEGG" id="dfo:Dform_00741"/>
<dbReference type="InterPro" id="IPR003651">
    <property type="entry name" value="Endonuclease3_FeS-loop_motif"/>
</dbReference>
<evidence type="ECO:0000256" key="4">
    <source>
        <dbReference type="ARBA" id="ARBA00022763"/>
    </source>
</evidence>
<dbReference type="AlphaFoldDB" id="A0A1P8F6N5"/>
<dbReference type="InterPro" id="IPR005759">
    <property type="entry name" value="Nth"/>
</dbReference>
<dbReference type="Gene3D" id="1.10.340.30">
    <property type="entry name" value="Hypothetical protein, domain 2"/>
    <property type="match status" value="1"/>
</dbReference>
<comment type="function">
    <text evidence="12">DNA repair enzyme that has both DNA N-glycosylase activity and AP-lyase activity. The DNA N-glycosylase activity releases various damaged pyrimidines from DNA by cleaving the N-glycosidic bond, leaving an AP (apurinic/apyrimidinic) site. The AP-lyase activity cleaves the phosphodiester bond 3' to the AP site by a beta-elimination, leaving a 3'-terminal unsaturated sugar and a product with a terminal 5'-phosphate.</text>
</comment>
<dbReference type="GO" id="GO:0003677">
    <property type="term" value="F:DNA binding"/>
    <property type="evidence" value="ECO:0007669"/>
    <property type="project" value="UniProtKB-UniRule"/>
</dbReference>
<evidence type="ECO:0000256" key="5">
    <source>
        <dbReference type="ARBA" id="ARBA00022801"/>
    </source>
</evidence>
<evidence type="ECO:0000259" key="13">
    <source>
        <dbReference type="SMART" id="SM00478"/>
    </source>
</evidence>
<keyword evidence="14" id="KW-0255">Endonuclease</keyword>
<dbReference type="Pfam" id="PF10576">
    <property type="entry name" value="EndIII_4Fe-2S"/>
    <property type="match status" value="1"/>
</dbReference>
<dbReference type="PROSITE" id="PS01155">
    <property type="entry name" value="ENDONUCLEASE_III_2"/>
    <property type="match status" value="1"/>
</dbReference>
<evidence type="ECO:0000256" key="1">
    <source>
        <dbReference type="ARBA" id="ARBA00008343"/>
    </source>
</evidence>
<dbReference type="GO" id="GO:0051539">
    <property type="term" value="F:4 iron, 4 sulfur cluster binding"/>
    <property type="evidence" value="ECO:0007669"/>
    <property type="project" value="UniProtKB-UniRule"/>
</dbReference>
<keyword evidence="8 12" id="KW-0238">DNA-binding</keyword>
<dbReference type="SMART" id="SM00478">
    <property type="entry name" value="ENDO3c"/>
    <property type="match status" value="1"/>
</dbReference>
<dbReference type="InterPro" id="IPR000445">
    <property type="entry name" value="HhH_motif"/>
</dbReference>